<dbReference type="OrthoDB" id="2915162at2"/>
<organism evidence="2 3">
    <name type="scientific">Rippkaea orientalis (strain PCC 8801 / RF-1)</name>
    <name type="common">Cyanothece sp. (strain PCC 8801)</name>
    <dbReference type="NCBI Taxonomy" id="41431"/>
    <lineage>
        <taxon>Bacteria</taxon>
        <taxon>Bacillati</taxon>
        <taxon>Cyanobacteriota</taxon>
        <taxon>Cyanophyceae</taxon>
        <taxon>Oscillatoriophycideae</taxon>
        <taxon>Chroococcales</taxon>
        <taxon>Aphanothecaceae</taxon>
        <taxon>Rippkaea</taxon>
        <taxon>Rippkaea orientalis</taxon>
    </lineage>
</organism>
<feature type="transmembrane region" description="Helical" evidence="1">
    <location>
        <begin position="41"/>
        <end position="57"/>
    </location>
</feature>
<feature type="transmembrane region" description="Helical" evidence="1">
    <location>
        <begin position="102"/>
        <end position="123"/>
    </location>
</feature>
<protein>
    <recommendedName>
        <fullName evidence="4">Integral membrane protein</fullName>
    </recommendedName>
</protein>
<evidence type="ECO:0000313" key="3">
    <source>
        <dbReference type="Proteomes" id="UP000008204"/>
    </source>
</evidence>
<evidence type="ECO:0000256" key="1">
    <source>
        <dbReference type="SAM" id="Phobius"/>
    </source>
</evidence>
<evidence type="ECO:0008006" key="4">
    <source>
        <dbReference type="Google" id="ProtNLM"/>
    </source>
</evidence>
<dbReference type="eggNOG" id="ENOG5030Q9Y">
    <property type="taxonomic scope" value="Bacteria"/>
</dbReference>
<keyword evidence="1" id="KW-1133">Transmembrane helix</keyword>
<feature type="transmembrane region" description="Helical" evidence="1">
    <location>
        <begin position="7"/>
        <end position="26"/>
    </location>
</feature>
<dbReference type="KEGG" id="cyp:PCC8801_3182"/>
<evidence type="ECO:0000313" key="2">
    <source>
        <dbReference type="EMBL" id="ACK67161.1"/>
    </source>
</evidence>
<feature type="transmembrane region" description="Helical" evidence="1">
    <location>
        <begin position="69"/>
        <end position="90"/>
    </location>
</feature>
<dbReference type="HOGENOM" id="CLU_132169_1_1_3"/>
<keyword evidence="3" id="KW-1185">Reference proteome</keyword>
<keyword evidence="1" id="KW-0472">Membrane</keyword>
<dbReference type="Proteomes" id="UP000008204">
    <property type="component" value="Chromosome"/>
</dbReference>
<sequence length="125" mass="14582">MTLIIERILAIFLVVTGLSYLVQSLLWRDLVKELRQNPSKILLWSILFLPLGLIIVIEHNLWIGNWQVIVTLFGWLMTLKCVFNLLFPSWSNFILKWSDEFLQRYIQISGVVVAILGVIIAFFSF</sequence>
<keyword evidence="1" id="KW-0812">Transmembrane</keyword>
<dbReference type="RefSeq" id="WP_012596422.1">
    <property type="nucleotide sequence ID" value="NC_011726.1"/>
</dbReference>
<accession>B7JY59</accession>
<name>B7JY59_RIPO1</name>
<dbReference type="AlphaFoldDB" id="B7JY59"/>
<dbReference type="EMBL" id="CP001287">
    <property type="protein sequence ID" value="ACK67161.1"/>
    <property type="molecule type" value="Genomic_DNA"/>
</dbReference>
<gene>
    <name evidence="2" type="ordered locus">PCC8801_3182</name>
</gene>
<reference evidence="3" key="1">
    <citation type="journal article" date="2011" name="MBio">
        <title>Novel metabolic attributes of the genus Cyanothece, comprising a group of unicellular nitrogen-fixing Cyanobacteria.</title>
        <authorList>
            <person name="Bandyopadhyay A."/>
            <person name="Elvitigala T."/>
            <person name="Welsh E."/>
            <person name="Stockel J."/>
            <person name="Liberton M."/>
            <person name="Min H."/>
            <person name="Sherman L.A."/>
            <person name="Pakrasi H.B."/>
        </authorList>
    </citation>
    <scope>NUCLEOTIDE SEQUENCE [LARGE SCALE GENOMIC DNA]</scope>
    <source>
        <strain evidence="3">PCC 8801</strain>
    </source>
</reference>
<proteinExistence type="predicted"/>